<gene>
    <name evidence="2" type="ORF">BJB45_16780</name>
</gene>
<keyword evidence="3" id="KW-1185">Reference proteome</keyword>
<sequence length="177" mass="19322">MELCVRDATDVDMPAVQQVYAHHVLHGLASFEEVPPSTSELLTRRAVILDAGLPYLVAEQHGEVVGYAYAASYRPRAAYRFTVENSVYIAAGQEGNGIGSILLDALIRHCEQGPWRQMLAVIGNSENAASIALHRRMGFTVVGTFEAVGFKHGRWVDSVLMQRALGDGASCYPCESR</sequence>
<dbReference type="PANTHER" id="PTHR43072:SF8">
    <property type="entry name" value="ACYLTRANSFERASE FABY-RELATED"/>
    <property type="match status" value="1"/>
</dbReference>
<feature type="domain" description="N-acetyltransferase" evidence="1">
    <location>
        <begin position="3"/>
        <end position="166"/>
    </location>
</feature>
<dbReference type="CDD" id="cd04301">
    <property type="entry name" value="NAT_SF"/>
    <property type="match status" value="1"/>
</dbReference>
<dbReference type="STRING" id="1178482.AR456_09920"/>
<dbReference type="Proteomes" id="UP000019113">
    <property type="component" value="Unassembled WGS sequence"/>
</dbReference>
<dbReference type="eggNOG" id="COG1247">
    <property type="taxonomic scope" value="Bacteria"/>
</dbReference>
<dbReference type="PANTHER" id="PTHR43072">
    <property type="entry name" value="N-ACETYLTRANSFERASE"/>
    <property type="match status" value="1"/>
</dbReference>
<accession>W1ND34</accession>
<dbReference type="SUPFAM" id="SSF55729">
    <property type="entry name" value="Acyl-CoA N-acyltransferases (Nat)"/>
    <property type="match status" value="1"/>
</dbReference>
<evidence type="ECO:0000313" key="3">
    <source>
        <dbReference type="Proteomes" id="UP000019113"/>
    </source>
</evidence>
<dbReference type="Pfam" id="PF13420">
    <property type="entry name" value="Acetyltransf_4"/>
    <property type="match status" value="1"/>
</dbReference>
<dbReference type="OrthoDB" id="5459937at2"/>
<protein>
    <recommendedName>
        <fullName evidence="1">N-acetyltransferase domain-containing protein</fullName>
    </recommendedName>
</protein>
<dbReference type="PATRIC" id="fig|1178482.3.peg.618"/>
<dbReference type="AlphaFoldDB" id="W1ND34"/>
<proteinExistence type="predicted"/>
<name>W1ND34_9GAMM</name>
<dbReference type="InterPro" id="IPR000182">
    <property type="entry name" value="GNAT_dom"/>
</dbReference>
<dbReference type="PROSITE" id="PS51186">
    <property type="entry name" value="GNAT"/>
    <property type="match status" value="1"/>
</dbReference>
<dbReference type="InterPro" id="IPR016181">
    <property type="entry name" value="Acyl_CoA_acyltransferase"/>
</dbReference>
<evidence type="ECO:0000313" key="2">
    <source>
        <dbReference type="EMBL" id="ERL52935.1"/>
    </source>
</evidence>
<dbReference type="GO" id="GO:0016747">
    <property type="term" value="F:acyltransferase activity, transferring groups other than amino-acyl groups"/>
    <property type="evidence" value="ECO:0007669"/>
    <property type="project" value="InterPro"/>
</dbReference>
<dbReference type="Gene3D" id="3.40.630.30">
    <property type="match status" value="1"/>
</dbReference>
<evidence type="ECO:0000259" key="1">
    <source>
        <dbReference type="PROSITE" id="PS51186"/>
    </source>
</evidence>
<dbReference type="EMBL" id="AVBC01000014">
    <property type="protein sequence ID" value="ERL52935.1"/>
    <property type="molecule type" value="Genomic_DNA"/>
</dbReference>
<comment type="caution">
    <text evidence="2">The sequence shown here is derived from an EMBL/GenBank/DDBJ whole genome shotgun (WGS) entry which is preliminary data.</text>
</comment>
<organism evidence="2 3">
    <name type="scientific">Halomonas huangheensis</name>
    <dbReference type="NCBI Taxonomy" id="1178482"/>
    <lineage>
        <taxon>Bacteria</taxon>
        <taxon>Pseudomonadati</taxon>
        <taxon>Pseudomonadota</taxon>
        <taxon>Gammaproteobacteria</taxon>
        <taxon>Oceanospirillales</taxon>
        <taxon>Halomonadaceae</taxon>
        <taxon>Halomonas</taxon>
    </lineage>
</organism>
<reference evidence="2 3" key="1">
    <citation type="submission" date="2013-08" db="EMBL/GenBank/DDBJ databases">
        <title>draft genome of Halomonas huanghegensis, strain BJGMM-B45T.</title>
        <authorList>
            <person name="Miao C."/>
            <person name="Wan Y."/>
            <person name="Jin W."/>
        </authorList>
    </citation>
    <scope>NUCLEOTIDE SEQUENCE [LARGE SCALE GENOMIC DNA]</scope>
    <source>
        <strain evidence="2 3">BJGMM-B45</strain>
    </source>
</reference>
<dbReference type="KEGG" id="hhu:AR456_09920"/>